<keyword evidence="3" id="KW-1185">Reference proteome</keyword>
<proteinExistence type="predicted"/>
<organism evidence="2 3">
    <name type="scientific">Pseudopithomyces chartarum</name>
    <dbReference type="NCBI Taxonomy" id="1892770"/>
    <lineage>
        <taxon>Eukaryota</taxon>
        <taxon>Fungi</taxon>
        <taxon>Dikarya</taxon>
        <taxon>Ascomycota</taxon>
        <taxon>Pezizomycotina</taxon>
        <taxon>Dothideomycetes</taxon>
        <taxon>Pleosporomycetidae</taxon>
        <taxon>Pleosporales</taxon>
        <taxon>Massarineae</taxon>
        <taxon>Didymosphaeriaceae</taxon>
        <taxon>Pseudopithomyces</taxon>
    </lineage>
</organism>
<gene>
    <name evidence="2" type="ORF">GRF29_77g2175674</name>
</gene>
<name>A0AAN6LX89_9PLEO</name>
<sequence>MNQPESTKTFKPHQALAPTPQLYNELVGDGTEKLASATVAEIAFPSGSVILDIGCGTGAGTAAIVDSLGGDAAGNISIKGVDINDDVLAFYKSKTAENRWPAEAIKADAGNLETIADATFTHTIATMALFTFPDDGVPAAKEIYRTLKPGGVAMINSWAQTSNMGPLRAASTRTRPEGAPGIRDAMAKWEDGEYLKSIIEKGGFAKDKIVLTKRDVYIRATTIDRFALMLWSFIGGTTAAGWIESDEERWDEAIVIIKDELRKTDGFTELEDGKMILKFVANIAVATK</sequence>
<dbReference type="InterPro" id="IPR041698">
    <property type="entry name" value="Methyltransf_25"/>
</dbReference>
<dbReference type="Proteomes" id="UP001280581">
    <property type="component" value="Unassembled WGS sequence"/>
</dbReference>
<feature type="domain" description="Methyltransferase" evidence="1">
    <location>
        <begin position="50"/>
        <end position="151"/>
    </location>
</feature>
<dbReference type="EMBL" id="WVTA01000007">
    <property type="protein sequence ID" value="KAK3208841.1"/>
    <property type="molecule type" value="Genomic_DNA"/>
</dbReference>
<dbReference type="InterPro" id="IPR029063">
    <property type="entry name" value="SAM-dependent_MTases_sf"/>
</dbReference>
<evidence type="ECO:0000313" key="3">
    <source>
        <dbReference type="Proteomes" id="UP001280581"/>
    </source>
</evidence>
<dbReference type="AlphaFoldDB" id="A0AAN6LX89"/>
<dbReference type="PANTHER" id="PTHR44068:SF11">
    <property type="entry name" value="GERANYL DIPHOSPHATE 2-C-METHYLTRANSFERASE"/>
    <property type="match status" value="1"/>
</dbReference>
<evidence type="ECO:0000259" key="1">
    <source>
        <dbReference type="Pfam" id="PF13649"/>
    </source>
</evidence>
<comment type="caution">
    <text evidence="2">The sequence shown here is derived from an EMBL/GenBank/DDBJ whole genome shotgun (WGS) entry which is preliminary data.</text>
</comment>
<dbReference type="InterPro" id="IPR050447">
    <property type="entry name" value="Erg6_SMT_methyltransf"/>
</dbReference>
<evidence type="ECO:0000313" key="2">
    <source>
        <dbReference type="EMBL" id="KAK3208841.1"/>
    </source>
</evidence>
<accession>A0AAN6LX89</accession>
<dbReference type="PANTHER" id="PTHR44068">
    <property type="entry name" value="ZGC:194242"/>
    <property type="match status" value="1"/>
</dbReference>
<dbReference type="SUPFAM" id="SSF53335">
    <property type="entry name" value="S-adenosyl-L-methionine-dependent methyltransferases"/>
    <property type="match status" value="1"/>
</dbReference>
<protein>
    <recommendedName>
        <fullName evidence="1">Methyltransferase domain-containing protein</fullName>
    </recommendedName>
</protein>
<dbReference type="Pfam" id="PF13649">
    <property type="entry name" value="Methyltransf_25"/>
    <property type="match status" value="1"/>
</dbReference>
<dbReference type="CDD" id="cd02440">
    <property type="entry name" value="AdoMet_MTases"/>
    <property type="match status" value="1"/>
</dbReference>
<reference evidence="2 3" key="1">
    <citation type="submission" date="2021-02" db="EMBL/GenBank/DDBJ databases">
        <title>Genome assembly of Pseudopithomyces chartarum.</title>
        <authorList>
            <person name="Jauregui R."/>
            <person name="Singh J."/>
            <person name="Voisey C."/>
        </authorList>
    </citation>
    <scope>NUCLEOTIDE SEQUENCE [LARGE SCALE GENOMIC DNA]</scope>
    <source>
        <strain evidence="2 3">AGR01</strain>
    </source>
</reference>
<dbReference type="Gene3D" id="3.40.50.150">
    <property type="entry name" value="Vaccinia Virus protein VP39"/>
    <property type="match status" value="1"/>
</dbReference>